<dbReference type="InterPro" id="IPR003333">
    <property type="entry name" value="CMAS"/>
</dbReference>
<comment type="similarity">
    <text evidence="1">Belongs to the CFA/CMAS family.</text>
</comment>
<dbReference type="EC" id="2.1.1.79" evidence="8"/>
<dbReference type="GO" id="GO:0008610">
    <property type="term" value="P:lipid biosynthetic process"/>
    <property type="evidence" value="ECO:0007669"/>
    <property type="project" value="InterPro"/>
</dbReference>
<dbReference type="SUPFAM" id="SSF53335">
    <property type="entry name" value="S-adenosyl-L-methionine-dependent methyltransferases"/>
    <property type="match status" value="1"/>
</dbReference>
<evidence type="ECO:0000256" key="5">
    <source>
        <dbReference type="ARBA" id="ARBA00023098"/>
    </source>
</evidence>
<proteinExistence type="inferred from homology"/>
<dbReference type="InterPro" id="IPR029063">
    <property type="entry name" value="SAM-dependent_MTases_sf"/>
</dbReference>
<dbReference type="InterPro" id="IPR050723">
    <property type="entry name" value="CFA/CMAS"/>
</dbReference>
<dbReference type="GO" id="GO:0032259">
    <property type="term" value="P:methylation"/>
    <property type="evidence" value="ECO:0007669"/>
    <property type="project" value="UniProtKB-KW"/>
</dbReference>
<evidence type="ECO:0000313" key="9">
    <source>
        <dbReference type="Proteomes" id="UP000323917"/>
    </source>
</evidence>
<reference evidence="8 9" key="1">
    <citation type="submission" date="2019-08" db="EMBL/GenBank/DDBJ databases">
        <title>Deep-cultivation of Planctomycetes and their phenomic and genomic characterization uncovers novel biology.</title>
        <authorList>
            <person name="Wiegand S."/>
            <person name="Jogler M."/>
            <person name="Boedeker C."/>
            <person name="Pinto D."/>
            <person name="Vollmers J."/>
            <person name="Rivas-Marin E."/>
            <person name="Kohn T."/>
            <person name="Peeters S.H."/>
            <person name="Heuer A."/>
            <person name="Rast P."/>
            <person name="Oberbeckmann S."/>
            <person name="Bunk B."/>
            <person name="Jeske O."/>
            <person name="Meyerdierks A."/>
            <person name="Storesund J.E."/>
            <person name="Kallscheuer N."/>
            <person name="Luecker S."/>
            <person name="Lage O.M."/>
            <person name="Pohl T."/>
            <person name="Merkel B.J."/>
            <person name="Hornburger P."/>
            <person name="Mueller R.-W."/>
            <person name="Bruemmer F."/>
            <person name="Labrenz M."/>
            <person name="Spormann A.M."/>
            <person name="Op den Camp H."/>
            <person name="Overmann J."/>
            <person name="Amann R."/>
            <person name="Jetten M.S.M."/>
            <person name="Mascher T."/>
            <person name="Medema M.H."/>
            <person name="Devos D.P."/>
            <person name="Kaster A.-K."/>
            <person name="Ovreas L."/>
            <person name="Rohde M."/>
            <person name="Galperin M.Y."/>
            <person name="Jogler C."/>
        </authorList>
    </citation>
    <scope>NUCLEOTIDE SEQUENCE [LARGE SCALE GENOMIC DNA]</scope>
    <source>
        <strain evidence="8 9">Pr1d</strain>
    </source>
</reference>
<keyword evidence="2 8" id="KW-0489">Methyltransferase</keyword>
<dbReference type="Pfam" id="PF02353">
    <property type="entry name" value="CMAS"/>
    <property type="match status" value="1"/>
</dbReference>
<feature type="region of interest" description="Disordered" evidence="7">
    <location>
        <begin position="1"/>
        <end position="20"/>
    </location>
</feature>
<evidence type="ECO:0000313" key="8">
    <source>
        <dbReference type="EMBL" id="QEG36858.1"/>
    </source>
</evidence>
<dbReference type="CDD" id="cd02440">
    <property type="entry name" value="AdoMet_MTases"/>
    <property type="match status" value="1"/>
</dbReference>
<keyword evidence="4" id="KW-0949">S-adenosyl-L-methionine</keyword>
<organism evidence="8 9">
    <name type="scientific">Bythopirellula goksoeyrii</name>
    <dbReference type="NCBI Taxonomy" id="1400387"/>
    <lineage>
        <taxon>Bacteria</taxon>
        <taxon>Pseudomonadati</taxon>
        <taxon>Planctomycetota</taxon>
        <taxon>Planctomycetia</taxon>
        <taxon>Pirellulales</taxon>
        <taxon>Lacipirellulaceae</taxon>
        <taxon>Bythopirellula</taxon>
    </lineage>
</organism>
<dbReference type="AlphaFoldDB" id="A0A5B9QD28"/>
<dbReference type="PANTHER" id="PTHR43667">
    <property type="entry name" value="CYCLOPROPANE-FATTY-ACYL-PHOSPHOLIPID SYNTHASE"/>
    <property type="match status" value="1"/>
</dbReference>
<dbReference type="Gene3D" id="3.40.50.150">
    <property type="entry name" value="Vaccinia Virus protein VP39"/>
    <property type="match status" value="1"/>
</dbReference>
<gene>
    <name evidence="8" type="primary">cfa_2</name>
    <name evidence="8" type="ORF">Pr1d_41950</name>
</gene>
<evidence type="ECO:0000256" key="7">
    <source>
        <dbReference type="SAM" id="MobiDB-lite"/>
    </source>
</evidence>
<evidence type="ECO:0000256" key="3">
    <source>
        <dbReference type="ARBA" id="ARBA00022679"/>
    </source>
</evidence>
<dbReference type="PANTHER" id="PTHR43667:SF2">
    <property type="entry name" value="FATTY ACID C-METHYL TRANSFERASE"/>
    <property type="match status" value="1"/>
</dbReference>
<feature type="active site" evidence="6">
    <location>
        <position position="412"/>
    </location>
</feature>
<protein>
    <submittedName>
        <fullName evidence="8">Cyclopropane-fatty-acyl-phospholipid synthase</fullName>
        <ecNumber evidence="8">2.1.1.79</ecNumber>
    </submittedName>
</protein>
<evidence type="ECO:0000256" key="6">
    <source>
        <dbReference type="PIRSR" id="PIRSR003085-1"/>
    </source>
</evidence>
<evidence type="ECO:0000256" key="4">
    <source>
        <dbReference type="ARBA" id="ARBA00022691"/>
    </source>
</evidence>
<accession>A0A5B9QD28</accession>
<keyword evidence="5" id="KW-0443">Lipid metabolism</keyword>
<evidence type="ECO:0000256" key="1">
    <source>
        <dbReference type="ARBA" id="ARBA00010815"/>
    </source>
</evidence>
<evidence type="ECO:0000256" key="2">
    <source>
        <dbReference type="ARBA" id="ARBA00022603"/>
    </source>
</evidence>
<name>A0A5B9QD28_9BACT</name>
<dbReference type="GO" id="GO:0008825">
    <property type="term" value="F:cyclopropane-fatty-acyl-phospholipid synthase activity"/>
    <property type="evidence" value="ECO:0007669"/>
    <property type="project" value="UniProtKB-EC"/>
</dbReference>
<keyword evidence="9" id="KW-1185">Reference proteome</keyword>
<feature type="compositionally biased region" description="Polar residues" evidence="7">
    <location>
        <begin position="1"/>
        <end position="13"/>
    </location>
</feature>
<dbReference type="KEGG" id="bgok:Pr1d_41950"/>
<dbReference type="RefSeq" id="WP_210417789.1">
    <property type="nucleotide sequence ID" value="NZ_CP042913.1"/>
</dbReference>
<dbReference type="Proteomes" id="UP000323917">
    <property type="component" value="Chromosome"/>
</dbReference>
<dbReference type="EMBL" id="CP042913">
    <property type="protein sequence ID" value="QEG36858.1"/>
    <property type="molecule type" value="Genomic_DNA"/>
</dbReference>
<keyword evidence="3 8" id="KW-0808">Transferase</keyword>
<dbReference type="PIRSF" id="PIRSF003085">
    <property type="entry name" value="CMAS"/>
    <property type="match status" value="1"/>
</dbReference>
<sequence>MSVLSSPKQTRNSNKQHRRVDSQLASANRFGLQQRLTVLDRWYRAALVHRLNRIETGKLILVDSTGSICLNQNESSSFVGEIHVLDPRFYRQAVLGGGVGAAEAFIRGFWESPDLLQLMRVMARNRHVLTGLEDGFVRLVKPLQRIGHWARRNTLQGSRQNIADHYDLSNEFFATFLDSTMSYSAGIFEHPKATLEDASIAKFKRLCQLLKLTADDHLLEIGTGWGGLAICAAREYGCRVTTTTISQTQYEYVLRKVNESGLADRIRVLRQDYRELQGQYDKLVSVEMIEAVGHEFLNVFFTKCASLLRPGGRFALQAITIPEEREKNYLRSVDFIQKYVFPGGSLPSTNSIKRAVAVSTDLQLEAIDEFGAHYGETLARWHRQFVANLNAYRVMGMSERFIRTWRYYFSYCEAGFREEMIELKQILFVRPKD</sequence>